<protein>
    <submittedName>
        <fullName evidence="2">Uncharacterized protein</fullName>
    </submittedName>
</protein>
<dbReference type="EMBL" id="DSPX01000096">
    <property type="protein sequence ID" value="HGG00934.1"/>
    <property type="molecule type" value="Genomic_DNA"/>
</dbReference>
<reference evidence="2" key="1">
    <citation type="journal article" date="2020" name="mSystems">
        <title>Genome- and Community-Level Interaction Insights into Carbon Utilization and Element Cycling Functions of Hydrothermarchaeota in Hydrothermal Sediment.</title>
        <authorList>
            <person name="Zhou Z."/>
            <person name="Liu Y."/>
            <person name="Xu W."/>
            <person name="Pan J."/>
            <person name="Luo Z.H."/>
            <person name="Li M."/>
        </authorList>
    </citation>
    <scope>NUCLEOTIDE SEQUENCE [LARGE SCALE GENOMIC DNA]</scope>
    <source>
        <strain evidence="2">SpSt-374</strain>
    </source>
</reference>
<feature type="chain" id="PRO_5027713923" evidence="1">
    <location>
        <begin position="29"/>
        <end position="323"/>
    </location>
</feature>
<feature type="signal peptide" evidence="1">
    <location>
        <begin position="1"/>
        <end position="28"/>
    </location>
</feature>
<sequence length="323" mass="35801">MTNHKNARLRLSLASLLAVLAISAPAAANLPPGTGVRLDDYGDTFEEPGWTYNYNSPKLQNQYHNPGSGWVNNIPNRNNPLGVSANGRWREGTVRGHPDIVSQIRRPRNGLRNSRYALQLQTRNSGAVGLTEGTLQQDDLLNYGTGNSSVNRPLGKGLSVTTRIYLPKLKEWEQRDGSHIGFRVGATGRNAKGKSVDYWPGIWISFHQDSKGKPSFRFSIRANNAGEDTWATEKTYTRVGWWTLGMSFNADGSISYYASPGVDDLTPEDLLVFDTGSGTVPATYKPYGLEFIDLDYIFFSLANIDGQWSTKFIIDDLSLYAVQ</sequence>
<organism evidence="2">
    <name type="scientific">Planktothricoides sp. SpSt-374</name>
    <dbReference type="NCBI Taxonomy" id="2282167"/>
    <lineage>
        <taxon>Bacteria</taxon>
        <taxon>Bacillati</taxon>
        <taxon>Cyanobacteriota</taxon>
        <taxon>Cyanophyceae</taxon>
        <taxon>Oscillatoriophycideae</taxon>
        <taxon>Oscillatoriales</taxon>
        <taxon>Oscillatoriaceae</taxon>
        <taxon>Planktothricoides</taxon>
    </lineage>
</organism>
<name>A0A7C3VGM3_9CYAN</name>
<comment type="caution">
    <text evidence="2">The sequence shown here is derived from an EMBL/GenBank/DDBJ whole genome shotgun (WGS) entry which is preliminary data.</text>
</comment>
<gene>
    <name evidence="2" type="ORF">ENR15_09850</name>
</gene>
<accession>A0A7C3VGM3</accession>
<evidence type="ECO:0000313" key="2">
    <source>
        <dbReference type="EMBL" id="HGG00934.1"/>
    </source>
</evidence>
<evidence type="ECO:0000256" key="1">
    <source>
        <dbReference type="SAM" id="SignalP"/>
    </source>
</evidence>
<proteinExistence type="predicted"/>
<keyword evidence="1" id="KW-0732">Signal</keyword>
<dbReference type="AlphaFoldDB" id="A0A7C3VGM3"/>